<dbReference type="AlphaFoldDB" id="A0A644TFS0"/>
<dbReference type="SUPFAM" id="SSF54980">
    <property type="entry name" value="EF-G C-terminal domain-like"/>
    <property type="match status" value="2"/>
</dbReference>
<dbReference type="PANTHER" id="PTHR43261">
    <property type="entry name" value="TRANSLATION ELONGATION FACTOR G-RELATED"/>
    <property type="match status" value="1"/>
</dbReference>
<dbReference type="Gene3D" id="3.30.70.870">
    <property type="entry name" value="Elongation Factor G (Translational Gtpase), domain 3"/>
    <property type="match status" value="1"/>
</dbReference>
<protein>
    <submittedName>
        <fullName evidence="6">Elongation factor G</fullName>
    </submittedName>
</protein>
<dbReference type="SUPFAM" id="SSF52540">
    <property type="entry name" value="P-loop containing nucleoside triphosphate hydrolases"/>
    <property type="match status" value="1"/>
</dbReference>
<name>A0A644TFS0_9ZZZZ</name>
<evidence type="ECO:0000256" key="4">
    <source>
        <dbReference type="ARBA" id="ARBA00023134"/>
    </source>
</evidence>
<dbReference type="NCBIfam" id="TIGR00231">
    <property type="entry name" value="small_GTP"/>
    <property type="match status" value="1"/>
</dbReference>
<dbReference type="Pfam" id="PF00679">
    <property type="entry name" value="EFG_C"/>
    <property type="match status" value="1"/>
</dbReference>
<dbReference type="GO" id="GO:0005759">
    <property type="term" value="C:mitochondrial matrix"/>
    <property type="evidence" value="ECO:0007669"/>
    <property type="project" value="UniProtKB-ARBA"/>
</dbReference>
<dbReference type="SUPFAM" id="SSF54211">
    <property type="entry name" value="Ribosomal protein S5 domain 2-like"/>
    <property type="match status" value="1"/>
</dbReference>
<dbReference type="FunFam" id="3.40.50.300:FF:000514">
    <property type="entry name" value="Ribosome-releasing factor 2, mitochondrial"/>
    <property type="match status" value="1"/>
</dbReference>
<keyword evidence="1" id="KW-0547">Nucleotide-binding</keyword>
<dbReference type="InterPro" id="IPR035649">
    <property type="entry name" value="EFG_V"/>
</dbReference>
<dbReference type="InterPro" id="IPR005225">
    <property type="entry name" value="Small_GTP-bd"/>
</dbReference>
<dbReference type="Pfam" id="PF14492">
    <property type="entry name" value="EFG_III"/>
    <property type="match status" value="1"/>
</dbReference>
<keyword evidence="2" id="KW-0648">Protein biosynthesis</keyword>
<accession>A0A644TFS0</accession>
<dbReference type="Gene3D" id="2.40.30.10">
    <property type="entry name" value="Translation factors"/>
    <property type="match status" value="1"/>
</dbReference>
<evidence type="ECO:0000256" key="3">
    <source>
        <dbReference type="ARBA" id="ARBA00023128"/>
    </source>
</evidence>
<dbReference type="CDD" id="cd03713">
    <property type="entry name" value="EFG_mtEFG_C"/>
    <property type="match status" value="1"/>
</dbReference>
<evidence type="ECO:0000313" key="6">
    <source>
        <dbReference type="EMBL" id="MPL64631.1"/>
    </source>
</evidence>
<evidence type="ECO:0000259" key="5">
    <source>
        <dbReference type="PROSITE" id="PS51722"/>
    </source>
</evidence>
<dbReference type="PROSITE" id="PS51722">
    <property type="entry name" value="G_TR_2"/>
    <property type="match status" value="1"/>
</dbReference>
<dbReference type="Gene3D" id="3.30.230.10">
    <property type="match status" value="1"/>
</dbReference>
<proteinExistence type="predicted"/>
<dbReference type="Pfam" id="PF00009">
    <property type="entry name" value="GTP_EFTU"/>
    <property type="match status" value="1"/>
</dbReference>
<dbReference type="InterPro" id="IPR027417">
    <property type="entry name" value="P-loop_NTPase"/>
</dbReference>
<dbReference type="InterPro" id="IPR041095">
    <property type="entry name" value="EFG_II"/>
</dbReference>
<dbReference type="Gene3D" id="3.30.70.240">
    <property type="match status" value="1"/>
</dbReference>
<dbReference type="InterPro" id="IPR014721">
    <property type="entry name" value="Ribsml_uS5_D2-typ_fold_subgr"/>
</dbReference>
<dbReference type="GO" id="GO:0032790">
    <property type="term" value="P:ribosome disassembly"/>
    <property type="evidence" value="ECO:0007669"/>
    <property type="project" value="TreeGrafter"/>
</dbReference>
<dbReference type="PANTHER" id="PTHR43261:SF1">
    <property type="entry name" value="RIBOSOME-RELEASING FACTOR 2, MITOCHONDRIAL"/>
    <property type="match status" value="1"/>
</dbReference>
<dbReference type="GO" id="GO:0003924">
    <property type="term" value="F:GTPase activity"/>
    <property type="evidence" value="ECO:0007669"/>
    <property type="project" value="InterPro"/>
</dbReference>
<dbReference type="SUPFAM" id="SSF50447">
    <property type="entry name" value="Translation proteins"/>
    <property type="match status" value="1"/>
</dbReference>
<feature type="domain" description="Tr-type G" evidence="5">
    <location>
        <begin position="14"/>
        <end position="296"/>
    </location>
</feature>
<gene>
    <name evidence="6" type="primary">fusA_9</name>
    <name evidence="6" type="ORF">SDC9_10286</name>
</gene>
<keyword evidence="6" id="KW-0251">Elongation factor</keyword>
<dbReference type="InterPro" id="IPR035647">
    <property type="entry name" value="EFG_III/V"/>
</dbReference>
<dbReference type="InterPro" id="IPR000795">
    <property type="entry name" value="T_Tr_GTP-bd_dom"/>
</dbReference>
<keyword evidence="4" id="KW-0342">GTP-binding</keyword>
<dbReference type="InterPro" id="IPR000640">
    <property type="entry name" value="EFG_V-like"/>
</dbReference>
<dbReference type="SMART" id="SM00889">
    <property type="entry name" value="EFG_IV"/>
    <property type="match status" value="1"/>
</dbReference>
<comment type="caution">
    <text evidence="6">The sequence shown here is derived from an EMBL/GenBank/DDBJ whole genome shotgun (WGS) entry which is preliminary data.</text>
</comment>
<dbReference type="PRINTS" id="PR00315">
    <property type="entry name" value="ELONGATNFCT"/>
</dbReference>
<dbReference type="InterPro" id="IPR005517">
    <property type="entry name" value="Transl_elong_EFG/EF2_IV"/>
</dbReference>
<organism evidence="6">
    <name type="scientific">bioreactor metagenome</name>
    <dbReference type="NCBI Taxonomy" id="1076179"/>
    <lineage>
        <taxon>unclassified sequences</taxon>
        <taxon>metagenomes</taxon>
        <taxon>ecological metagenomes</taxon>
    </lineage>
</organism>
<dbReference type="InterPro" id="IPR009000">
    <property type="entry name" value="Transl_B-barrel_sf"/>
</dbReference>
<dbReference type="FunFam" id="3.30.70.240:FF:000001">
    <property type="entry name" value="Elongation factor G"/>
    <property type="match status" value="1"/>
</dbReference>
<dbReference type="GO" id="GO:0003746">
    <property type="term" value="F:translation elongation factor activity"/>
    <property type="evidence" value="ECO:0007669"/>
    <property type="project" value="UniProtKB-KW"/>
</dbReference>
<dbReference type="EMBL" id="VSSQ01000025">
    <property type="protein sequence ID" value="MPL64631.1"/>
    <property type="molecule type" value="Genomic_DNA"/>
</dbReference>
<dbReference type="Gene3D" id="3.40.50.300">
    <property type="entry name" value="P-loop containing nucleotide triphosphate hydrolases"/>
    <property type="match status" value="1"/>
</dbReference>
<dbReference type="GO" id="GO:0005525">
    <property type="term" value="F:GTP binding"/>
    <property type="evidence" value="ECO:0007669"/>
    <property type="project" value="UniProtKB-KW"/>
</dbReference>
<sequence>MTAPKPAANTLETGKIRNIGVLAHVDAGKTSITEKMLHLAGLKREAGEVDEGTTSTDYLSVERLHGITVKSAAVRFQWGGAFVHLIDTPGHVDFGNEVDRALRILDGAVIALCAVSGVQARTEVIAKACATRKLPRLYFVNKMDRAGADFFGIAEELRANLEPNAVALQFPLYEGQRWTGIVDLLKMEVFYLGRDQLNQDQKASGIPLVASCLPEPQRAELRDARADFIEKLAENDEEILSYYATDREAPQALLTKATAKALREGRLVPLFCGSAFIDLSIRLLLDAVENLLPSPSEALIPEGIDPKTEEKKYLLPSTAAPTAAFVFKTLKDSTGELYAWTRIWTGTLGVGHKLHDARSGKDILVKRLFGIQADSLIELNEAGPGEIVAIKAVDIEPGASLCDPRAPILFEALDIPEPVLSQVFEPATLRDLPALRSALEALALEDLSLKLREEKETGRFEVAGQGELHLEILAERLKREFGLMVRRGNPKVQLKERLLKGARVLENFDRDLGGERVRVSVEVSVRSKRNRPGVELLQNPGLRTQPQYLAAAKRGAAAALAVGPSQGYPLEGAELTLISLSPPASQTGKNGEIALEAATALATRRALLEAGSEILEPVMRIDIDCPDEHFGPVLNSISSRGGRIESVEESPGSKSIVAQAPMSRLFGFASELRSMSKGRAQFQARFAGYDATRAFS</sequence>
<dbReference type="SMART" id="SM00838">
    <property type="entry name" value="EFG_C"/>
    <property type="match status" value="1"/>
</dbReference>
<dbReference type="InterPro" id="IPR020568">
    <property type="entry name" value="Ribosomal_Su5_D2-typ_SF"/>
</dbReference>
<keyword evidence="3" id="KW-0496">Mitochondrion</keyword>
<evidence type="ECO:0000256" key="1">
    <source>
        <dbReference type="ARBA" id="ARBA00022741"/>
    </source>
</evidence>
<dbReference type="Pfam" id="PF22042">
    <property type="entry name" value="EF-G_D2"/>
    <property type="match status" value="1"/>
</dbReference>
<dbReference type="InterPro" id="IPR053905">
    <property type="entry name" value="EF-G-like_DII"/>
</dbReference>
<evidence type="ECO:0000256" key="2">
    <source>
        <dbReference type="ARBA" id="ARBA00022917"/>
    </source>
</evidence>
<reference evidence="6" key="1">
    <citation type="submission" date="2019-08" db="EMBL/GenBank/DDBJ databases">
        <authorList>
            <person name="Kucharzyk K."/>
            <person name="Murdoch R.W."/>
            <person name="Higgins S."/>
            <person name="Loffler F."/>
        </authorList>
    </citation>
    <scope>NUCLEOTIDE SEQUENCE</scope>
</reference>